<keyword evidence="3" id="KW-1185">Reference proteome</keyword>
<reference evidence="2" key="1">
    <citation type="submission" date="2023-06" db="EMBL/GenBank/DDBJ databases">
        <authorList>
            <consortium name="Lawrence Berkeley National Laboratory"/>
            <person name="Ahrendt S."/>
            <person name="Sahu N."/>
            <person name="Indic B."/>
            <person name="Wong-Bajracharya J."/>
            <person name="Merenyi Z."/>
            <person name="Ke H.-M."/>
            <person name="Monk M."/>
            <person name="Kocsube S."/>
            <person name="Drula E."/>
            <person name="Lipzen A."/>
            <person name="Balint B."/>
            <person name="Henrissat B."/>
            <person name="Andreopoulos B."/>
            <person name="Martin F.M."/>
            <person name="Harder C.B."/>
            <person name="Rigling D."/>
            <person name="Ford K.L."/>
            <person name="Foster G.D."/>
            <person name="Pangilinan J."/>
            <person name="Papanicolaou A."/>
            <person name="Barry K."/>
            <person name="LaButti K."/>
            <person name="Viragh M."/>
            <person name="Koriabine M."/>
            <person name="Yan M."/>
            <person name="Riley R."/>
            <person name="Champramary S."/>
            <person name="Plett K.L."/>
            <person name="Tsai I.J."/>
            <person name="Slot J."/>
            <person name="Sipos G."/>
            <person name="Plett J."/>
            <person name="Nagy L.G."/>
            <person name="Grigoriev I.V."/>
        </authorList>
    </citation>
    <scope>NUCLEOTIDE SEQUENCE</scope>
    <source>
        <strain evidence="2">HWK02</strain>
    </source>
</reference>
<evidence type="ECO:0000313" key="2">
    <source>
        <dbReference type="EMBL" id="KAK0490072.1"/>
    </source>
</evidence>
<feature type="region of interest" description="Disordered" evidence="1">
    <location>
        <begin position="296"/>
        <end position="338"/>
    </location>
</feature>
<gene>
    <name evidence="2" type="ORF">EDD18DRAFT_1109626</name>
</gene>
<dbReference type="EMBL" id="JAUEPU010000034">
    <property type="protein sequence ID" value="KAK0490072.1"/>
    <property type="molecule type" value="Genomic_DNA"/>
</dbReference>
<accession>A0AA39PT49</accession>
<proteinExistence type="predicted"/>
<comment type="caution">
    <text evidence="2">The sequence shown here is derived from an EMBL/GenBank/DDBJ whole genome shotgun (WGS) entry which is preliminary data.</text>
</comment>
<dbReference type="AlphaFoldDB" id="A0AA39PT49"/>
<protein>
    <submittedName>
        <fullName evidence="2">Uncharacterized protein</fullName>
    </submittedName>
</protein>
<dbReference type="Proteomes" id="UP001175228">
    <property type="component" value="Unassembled WGS sequence"/>
</dbReference>
<organism evidence="2 3">
    <name type="scientific">Armillaria luteobubalina</name>
    <dbReference type="NCBI Taxonomy" id="153913"/>
    <lineage>
        <taxon>Eukaryota</taxon>
        <taxon>Fungi</taxon>
        <taxon>Dikarya</taxon>
        <taxon>Basidiomycota</taxon>
        <taxon>Agaricomycotina</taxon>
        <taxon>Agaricomycetes</taxon>
        <taxon>Agaricomycetidae</taxon>
        <taxon>Agaricales</taxon>
        <taxon>Marasmiineae</taxon>
        <taxon>Physalacriaceae</taxon>
        <taxon>Armillaria</taxon>
    </lineage>
</organism>
<evidence type="ECO:0000256" key="1">
    <source>
        <dbReference type="SAM" id="MobiDB-lite"/>
    </source>
</evidence>
<feature type="compositionally biased region" description="Pro residues" evidence="1">
    <location>
        <begin position="312"/>
        <end position="323"/>
    </location>
</feature>
<name>A0AA39PT49_9AGAR</name>
<evidence type="ECO:0000313" key="3">
    <source>
        <dbReference type="Proteomes" id="UP001175228"/>
    </source>
</evidence>
<sequence>MPAQEEVRVWNILQGLLASRLVMDMVAAKFSGVFDQKMAPHSWCTPEQSAWFASCLVKFHQAHLENTIGTFFGAAIKEFMATWPLPECAEEITGNSEEDIVRWAEQFVHYQKQKNQIEAAIQKAIKHSLRPLTCSQKLMIINKLTQETFQAESEEVKAKVFEALEQLHDEQSEALQKGHWSPEDYLDAIDAAPTVLNCFLNDLALQTGWWFTIIAGGPDPANGGNICMGSFHVGINQHKRNFEDEYTHHSVDPKDSSTCHTTFEEGVIAPYGQFLKTMFSCDQADMEALNETLDDNEREATPEMSGLLSMPHSPPSPPIPSFQPPLTSVPPSTHAPPDSETGIVIPPIPPPIPSFQPELVLPPTKSCEEFDGDDFDPQLFWQDATFGGRSALNYKSNSFPSTLGTVAGNDNAAGDGHINLGIPREQYPSLQPEPKTSTVSSHQSRWFRSDAMKRSMDMRDGREKSWRLWMMMVERILRGG</sequence>